<sequence>MKNDSFSHVAEFDGEVGYSRRGFLQRTMALGLATAAANSMFGTGARAAAPNKGGTLTMGLSGSTTESLDPALASSGGALVYLHTLGETLVQVSPKGEAVPALAESWESTPDAATWTFKVRKGVEFHNGKAMTPDDIVKTIQRHSDKNSKSGAFGILQQIADVKTDGSNVVISLKSPNADLPYLMSDWHLVIQPGGGIEKPDSGIFSGAYKLNSFEPGARVQMEKFKNYWDASVGHFDAVNILVINDSTARNSALQSGQVDMVNLVEPRVANLLKQTPKIIVESSVGRAYNCFNMFCDTAPFDNNDLRMALKLAIDREQMLNKIQAGYGSIGNDSPINASYPLFDDSIPQRSYDPDKAKFHYKKSGHDGSILLRTSDVAFAGAVDAAQLFQQTAAKAGIKIELKREPSDGYYEQIWNKEPFSAGEWSGRPTQDQIFSTVYLSSANWNDTHFKDPQFDALISKARGELDNAKRKEIYSEANQILRDQGGLITPTFKSFITAHRSDRVAGWQENPNMDMMNGRAAVLCWQA</sequence>
<accession>A0A838BGS1</accession>
<organism evidence="4 5">
    <name type="scientific">Mesorhizobium neociceri</name>
    <dbReference type="NCBI Taxonomy" id="1307853"/>
    <lineage>
        <taxon>Bacteria</taxon>
        <taxon>Pseudomonadati</taxon>
        <taxon>Pseudomonadota</taxon>
        <taxon>Alphaproteobacteria</taxon>
        <taxon>Hyphomicrobiales</taxon>
        <taxon>Phyllobacteriaceae</taxon>
        <taxon>Mesorhizobium</taxon>
    </lineage>
</organism>
<evidence type="ECO:0000256" key="2">
    <source>
        <dbReference type="ARBA" id="ARBA00005695"/>
    </source>
</evidence>
<evidence type="ECO:0000313" key="4">
    <source>
        <dbReference type="EMBL" id="MBA1145373.1"/>
    </source>
</evidence>
<dbReference type="GO" id="GO:1904680">
    <property type="term" value="F:peptide transmembrane transporter activity"/>
    <property type="evidence" value="ECO:0007669"/>
    <property type="project" value="TreeGrafter"/>
</dbReference>
<dbReference type="SUPFAM" id="SSF53850">
    <property type="entry name" value="Periplasmic binding protein-like II"/>
    <property type="match status" value="1"/>
</dbReference>
<feature type="domain" description="Solute-binding protein family 5" evidence="3">
    <location>
        <begin position="98"/>
        <end position="446"/>
    </location>
</feature>
<dbReference type="AlphaFoldDB" id="A0A838BGS1"/>
<dbReference type="EMBL" id="JACDTY010000044">
    <property type="protein sequence ID" value="MBA1145373.1"/>
    <property type="molecule type" value="Genomic_DNA"/>
</dbReference>
<name>A0A838BGS1_9HYPH</name>
<dbReference type="RefSeq" id="WP_181062253.1">
    <property type="nucleotide sequence ID" value="NZ_JACDTY010000044.1"/>
</dbReference>
<dbReference type="Proteomes" id="UP000558284">
    <property type="component" value="Unassembled WGS sequence"/>
</dbReference>
<protein>
    <submittedName>
        <fullName evidence="4">ABC transporter substrate-binding protein</fullName>
    </submittedName>
</protein>
<keyword evidence="5" id="KW-1185">Reference proteome</keyword>
<dbReference type="Gene3D" id="3.40.190.10">
    <property type="entry name" value="Periplasmic binding protein-like II"/>
    <property type="match status" value="1"/>
</dbReference>
<dbReference type="GO" id="GO:0030288">
    <property type="term" value="C:outer membrane-bounded periplasmic space"/>
    <property type="evidence" value="ECO:0007669"/>
    <property type="project" value="UniProtKB-ARBA"/>
</dbReference>
<evidence type="ECO:0000259" key="3">
    <source>
        <dbReference type="Pfam" id="PF00496"/>
    </source>
</evidence>
<dbReference type="CDD" id="cd08503">
    <property type="entry name" value="PBP2_NikA_DppA_OppA_like_17"/>
    <property type="match status" value="1"/>
</dbReference>
<dbReference type="PIRSF" id="PIRSF002741">
    <property type="entry name" value="MppA"/>
    <property type="match status" value="1"/>
</dbReference>
<reference evidence="4 5" key="1">
    <citation type="submission" date="2020-07" db="EMBL/GenBank/DDBJ databases">
        <title>Definition of the novel symbiovar canariense within Mesorhizobium novociceri, a new species of genus Mesorhizobium nodulating Cicer canariense in the Caldera de Taburiente National Park (La Palma, Canary Islands).</title>
        <authorList>
            <person name="Leon-Barrios M."/>
            <person name="Perez-Yepez J."/>
            <person name="Flores-Felix J.D."/>
            <person name="Ramirez-Baena M.H."/>
            <person name="Pulido-Suarez L."/>
            <person name="Igual J.M."/>
            <person name="Velazquez E."/>
            <person name="Peix A."/>
        </authorList>
    </citation>
    <scope>NUCLEOTIDE SEQUENCE [LARGE SCALE GENOMIC DNA]</scope>
    <source>
        <strain evidence="4 5">CCANP35</strain>
    </source>
</reference>
<dbReference type="InterPro" id="IPR039424">
    <property type="entry name" value="SBP_5"/>
</dbReference>
<evidence type="ECO:0000256" key="1">
    <source>
        <dbReference type="ARBA" id="ARBA00004418"/>
    </source>
</evidence>
<dbReference type="PROSITE" id="PS51318">
    <property type="entry name" value="TAT"/>
    <property type="match status" value="1"/>
</dbReference>
<proteinExistence type="inferred from homology"/>
<dbReference type="GO" id="GO:0043190">
    <property type="term" value="C:ATP-binding cassette (ABC) transporter complex"/>
    <property type="evidence" value="ECO:0007669"/>
    <property type="project" value="InterPro"/>
</dbReference>
<comment type="subcellular location">
    <subcellularLocation>
        <location evidence="1">Periplasm</location>
    </subcellularLocation>
</comment>
<gene>
    <name evidence="4" type="ORF">H0241_34990</name>
</gene>
<comment type="caution">
    <text evidence="4">The sequence shown here is derived from an EMBL/GenBank/DDBJ whole genome shotgun (WGS) entry which is preliminary data.</text>
</comment>
<dbReference type="GO" id="GO:0015833">
    <property type="term" value="P:peptide transport"/>
    <property type="evidence" value="ECO:0007669"/>
    <property type="project" value="TreeGrafter"/>
</dbReference>
<dbReference type="InterPro" id="IPR006311">
    <property type="entry name" value="TAT_signal"/>
</dbReference>
<dbReference type="Pfam" id="PF00496">
    <property type="entry name" value="SBP_bac_5"/>
    <property type="match status" value="1"/>
</dbReference>
<comment type="similarity">
    <text evidence="2">Belongs to the bacterial solute-binding protein 5 family.</text>
</comment>
<dbReference type="Gene3D" id="3.90.76.10">
    <property type="entry name" value="Dipeptide-binding Protein, Domain 1"/>
    <property type="match status" value="1"/>
</dbReference>
<dbReference type="InterPro" id="IPR030678">
    <property type="entry name" value="Peptide/Ni-bd"/>
</dbReference>
<evidence type="ECO:0000313" key="5">
    <source>
        <dbReference type="Proteomes" id="UP000558284"/>
    </source>
</evidence>
<dbReference type="Gene3D" id="3.10.105.10">
    <property type="entry name" value="Dipeptide-binding Protein, Domain 3"/>
    <property type="match status" value="1"/>
</dbReference>
<dbReference type="InterPro" id="IPR000914">
    <property type="entry name" value="SBP_5_dom"/>
</dbReference>
<dbReference type="PANTHER" id="PTHR30290">
    <property type="entry name" value="PERIPLASMIC BINDING COMPONENT OF ABC TRANSPORTER"/>
    <property type="match status" value="1"/>
</dbReference>